<feature type="transmembrane region" description="Helical" evidence="1">
    <location>
        <begin position="96"/>
        <end position="119"/>
    </location>
</feature>
<keyword evidence="1" id="KW-0812">Transmembrane</keyword>
<accession>A0ABW1JBH5</accession>
<organism evidence="2 3">
    <name type="scientific">Angustibacter luteus</name>
    <dbReference type="NCBI Taxonomy" id="658456"/>
    <lineage>
        <taxon>Bacteria</taxon>
        <taxon>Bacillati</taxon>
        <taxon>Actinomycetota</taxon>
        <taxon>Actinomycetes</taxon>
        <taxon>Kineosporiales</taxon>
        <taxon>Kineosporiaceae</taxon>
    </lineage>
</organism>
<proteinExistence type="predicted"/>
<comment type="caution">
    <text evidence="2">The sequence shown here is derived from an EMBL/GenBank/DDBJ whole genome shotgun (WGS) entry which is preliminary data.</text>
</comment>
<reference evidence="3" key="1">
    <citation type="journal article" date="2019" name="Int. J. Syst. Evol. Microbiol.">
        <title>The Global Catalogue of Microorganisms (GCM) 10K type strain sequencing project: providing services to taxonomists for standard genome sequencing and annotation.</title>
        <authorList>
            <consortium name="The Broad Institute Genomics Platform"/>
            <consortium name="The Broad Institute Genome Sequencing Center for Infectious Disease"/>
            <person name="Wu L."/>
            <person name="Ma J."/>
        </authorList>
    </citation>
    <scope>NUCLEOTIDE SEQUENCE [LARGE SCALE GENOMIC DNA]</scope>
    <source>
        <strain evidence="3">KACC 14249</strain>
    </source>
</reference>
<feature type="transmembrane region" description="Helical" evidence="1">
    <location>
        <begin position="62"/>
        <end position="84"/>
    </location>
</feature>
<feature type="transmembrane region" description="Helical" evidence="1">
    <location>
        <begin position="33"/>
        <end position="50"/>
    </location>
</feature>
<keyword evidence="3" id="KW-1185">Reference proteome</keyword>
<dbReference type="Proteomes" id="UP001596189">
    <property type="component" value="Unassembled WGS sequence"/>
</dbReference>
<keyword evidence="1" id="KW-0472">Membrane</keyword>
<keyword evidence="1" id="KW-1133">Transmembrane helix</keyword>
<protein>
    <recommendedName>
        <fullName evidence="4">Phage holin family protein</fullName>
    </recommendedName>
</protein>
<sequence length="128" mass="13718">MIRFLIRILVYFLSALIGIIVANLLLTDLTVDARDYILVAVIFALVQAILSPMMTNMVQKNASAFSGGVGIVSTLVALIVTVLISDGITIDGLTTWILAALIIWLAGAIAAFVLPFFLVKKAVGERRA</sequence>
<evidence type="ECO:0000313" key="3">
    <source>
        <dbReference type="Proteomes" id="UP001596189"/>
    </source>
</evidence>
<evidence type="ECO:0000256" key="1">
    <source>
        <dbReference type="SAM" id="Phobius"/>
    </source>
</evidence>
<dbReference type="EMBL" id="JBHSRD010000002">
    <property type="protein sequence ID" value="MFC6006262.1"/>
    <property type="molecule type" value="Genomic_DNA"/>
</dbReference>
<evidence type="ECO:0008006" key="4">
    <source>
        <dbReference type="Google" id="ProtNLM"/>
    </source>
</evidence>
<evidence type="ECO:0000313" key="2">
    <source>
        <dbReference type="EMBL" id="MFC6006262.1"/>
    </source>
</evidence>
<gene>
    <name evidence="2" type="ORF">ACFQDO_03880</name>
</gene>
<dbReference type="RefSeq" id="WP_345717113.1">
    <property type="nucleotide sequence ID" value="NZ_BAABFP010000005.1"/>
</dbReference>
<feature type="transmembrane region" description="Helical" evidence="1">
    <location>
        <begin position="9"/>
        <end position="27"/>
    </location>
</feature>
<name>A0ABW1JBH5_9ACTN</name>